<keyword evidence="4 6" id="KW-1133">Transmembrane helix</keyword>
<dbReference type="InterPro" id="IPR051679">
    <property type="entry name" value="DASS-Related_Transporters"/>
</dbReference>
<evidence type="ECO:0000256" key="2">
    <source>
        <dbReference type="ARBA" id="ARBA00022475"/>
    </source>
</evidence>
<dbReference type="PANTHER" id="PTHR43652:SF2">
    <property type="entry name" value="BASIC AMINO ACID ANTIPORTER YFCC-RELATED"/>
    <property type="match status" value="1"/>
</dbReference>
<dbReference type="InterPro" id="IPR018385">
    <property type="entry name" value="C4_dicarb_anaerob_car-like"/>
</dbReference>
<protein>
    <submittedName>
        <fullName evidence="7">Putative ion transporter superfamily protein YfcC</fullName>
    </submittedName>
</protein>
<feature type="transmembrane region" description="Helical" evidence="6">
    <location>
        <begin position="27"/>
        <end position="49"/>
    </location>
</feature>
<feature type="transmembrane region" description="Helical" evidence="6">
    <location>
        <begin position="127"/>
        <end position="145"/>
    </location>
</feature>
<evidence type="ECO:0000256" key="6">
    <source>
        <dbReference type="SAM" id="Phobius"/>
    </source>
</evidence>
<keyword evidence="5 6" id="KW-0472">Membrane</keyword>
<feature type="transmembrane region" description="Helical" evidence="6">
    <location>
        <begin position="209"/>
        <end position="231"/>
    </location>
</feature>
<feature type="transmembrane region" description="Helical" evidence="6">
    <location>
        <begin position="89"/>
        <end position="106"/>
    </location>
</feature>
<dbReference type="AlphaFoldDB" id="A0A3N5BJ92"/>
<organism evidence="7 8">
    <name type="scientific">Abyssicoccus albus</name>
    <dbReference type="NCBI Taxonomy" id="1817405"/>
    <lineage>
        <taxon>Bacteria</taxon>
        <taxon>Bacillati</taxon>
        <taxon>Bacillota</taxon>
        <taxon>Bacilli</taxon>
        <taxon>Bacillales</taxon>
        <taxon>Abyssicoccaceae</taxon>
    </lineage>
</organism>
<evidence type="ECO:0000313" key="8">
    <source>
        <dbReference type="Proteomes" id="UP000277108"/>
    </source>
</evidence>
<dbReference type="RefSeq" id="WP_123807279.1">
    <property type="nucleotide sequence ID" value="NZ_RKRK01000002.1"/>
</dbReference>
<comment type="subcellular location">
    <subcellularLocation>
        <location evidence="1">Cell membrane</location>
        <topology evidence="1">Multi-pass membrane protein</topology>
    </subcellularLocation>
</comment>
<dbReference type="GO" id="GO:0005886">
    <property type="term" value="C:plasma membrane"/>
    <property type="evidence" value="ECO:0007669"/>
    <property type="project" value="UniProtKB-SubCell"/>
</dbReference>
<feature type="transmembrane region" description="Helical" evidence="6">
    <location>
        <begin position="428"/>
        <end position="447"/>
    </location>
</feature>
<feature type="transmembrane region" description="Helical" evidence="6">
    <location>
        <begin position="328"/>
        <end position="346"/>
    </location>
</feature>
<name>A0A3N5BJ92_9BACL</name>
<proteinExistence type="predicted"/>
<gene>
    <name evidence="7" type="ORF">EDD62_0323</name>
</gene>
<feature type="transmembrane region" description="Helical" evidence="6">
    <location>
        <begin position="453"/>
        <end position="476"/>
    </location>
</feature>
<dbReference type="Proteomes" id="UP000277108">
    <property type="component" value="Unassembled WGS sequence"/>
</dbReference>
<dbReference type="EMBL" id="RKRK01000002">
    <property type="protein sequence ID" value="RPF57693.1"/>
    <property type="molecule type" value="Genomic_DNA"/>
</dbReference>
<evidence type="ECO:0000256" key="1">
    <source>
        <dbReference type="ARBA" id="ARBA00004651"/>
    </source>
</evidence>
<keyword evidence="8" id="KW-1185">Reference proteome</keyword>
<sequence length="477" mass="52269">MSSSNERHVNETEVNQEKKKIKIPHTYAILMGVITLAAILTHIIPAGVYDRVEKDGQTLVVDGSYHRVDQNPFWFFDIFTAIPKGMVEGGLIIFYIFLVGGAFGIIRKTDAIESVINKGMFLLKGNEKFMIVGIMFIFSLLGVATGMAEEVIIFVPVGIVLAKAMGYDAMVGTAMVTIGAASGFIGGMLNPFTVMIAQQIAEIQIFSGWGYRTIVYIIILFVSIMYVMNYAKKVKKDPKKSIVYEENQSGDLNFTEDISSFDKFQKRHLTILAIFALGILFNIYGIFELDWYLEELAANFFLIALICGLIGGLGINGTFEAFIEGMKLIVFGAIIVGFAHAVLVVLQEGKIIDTVIYTLANSVKHLPSEVSVVGMFILQSFINFFIPSGSGQAATTMPIMAPLSDLLGVNRQIAVMAYQYGDAISNSIIPTSAPLMGVLAVAGIPYIKWVKFIWKLVLIWSVIAASALVIAVILNIQ</sequence>
<dbReference type="PANTHER" id="PTHR43652">
    <property type="entry name" value="BASIC AMINO ACID ANTIPORTER YFCC-RELATED"/>
    <property type="match status" value="1"/>
</dbReference>
<dbReference type="Pfam" id="PF03606">
    <property type="entry name" value="DcuC"/>
    <property type="match status" value="1"/>
</dbReference>
<comment type="caution">
    <text evidence="7">The sequence shown here is derived from an EMBL/GenBank/DDBJ whole genome shotgun (WGS) entry which is preliminary data.</text>
</comment>
<reference evidence="7 8" key="1">
    <citation type="submission" date="2018-11" db="EMBL/GenBank/DDBJ databases">
        <title>Genomic Encyclopedia of Type Strains, Phase IV (KMG-IV): sequencing the most valuable type-strain genomes for metagenomic binning, comparative biology and taxonomic classification.</title>
        <authorList>
            <person name="Goeker M."/>
        </authorList>
    </citation>
    <scope>NUCLEOTIDE SEQUENCE [LARGE SCALE GENOMIC DNA]</scope>
    <source>
        <strain evidence="7 8">DSM 29158</strain>
    </source>
</reference>
<feature type="transmembrane region" description="Helical" evidence="6">
    <location>
        <begin position="299"/>
        <end position="316"/>
    </location>
</feature>
<feature type="transmembrane region" description="Helical" evidence="6">
    <location>
        <begin position="269"/>
        <end position="287"/>
    </location>
</feature>
<accession>A0A3N5BJ92</accession>
<keyword evidence="2" id="KW-1003">Cell membrane</keyword>
<evidence type="ECO:0000313" key="7">
    <source>
        <dbReference type="EMBL" id="RPF57693.1"/>
    </source>
</evidence>
<feature type="transmembrane region" description="Helical" evidence="6">
    <location>
        <begin position="366"/>
        <end position="386"/>
    </location>
</feature>
<evidence type="ECO:0000256" key="3">
    <source>
        <dbReference type="ARBA" id="ARBA00022692"/>
    </source>
</evidence>
<evidence type="ECO:0000256" key="4">
    <source>
        <dbReference type="ARBA" id="ARBA00022989"/>
    </source>
</evidence>
<evidence type="ECO:0000256" key="5">
    <source>
        <dbReference type="ARBA" id="ARBA00023136"/>
    </source>
</evidence>
<keyword evidence="3 6" id="KW-0812">Transmembrane</keyword>
<feature type="transmembrane region" description="Helical" evidence="6">
    <location>
        <begin position="174"/>
        <end position="197"/>
    </location>
</feature>
<dbReference type="OrthoDB" id="255482at2"/>